<gene>
    <name evidence="8" type="ORF">J0695_15555</name>
</gene>
<dbReference type="CDD" id="cd06564">
    <property type="entry name" value="GH20_DspB_LnbB-like"/>
    <property type="match status" value="1"/>
</dbReference>
<dbReference type="InterPro" id="IPR015883">
    <property type="entry name" value="Glyco_hydro_20_cat"/>
</dbReference>
<evidence type="ECO:0000256" key="1">
    <source>
        <dbReference type="ARBA" id="ARBA00006285"/>
    </source>
</evidence>
<dbReference type="InterPro" id="IPR015882">
    <property type="entry name" value="HEX_bac_N"/>
</dbReference>
<feature type="signal peptide" evidence="5">
    <location>
        <begin position="1"/>
        <end position="26"/>
    </location>
</feature>
<dbReference type="Gene3D" id="3.20.20.80">
    <property type="entry name" value="Glycosidases"/>
    <property type="match status" value="1"/>
</dbReference>
<dbReference type="GO" id="GO:0005975">
    <property type="term" value="P:carbohydrate metabolic process"/>
    <property type="evidence" value="ECO:0007669"/>
    <property type="project" value="InterPro"/>
</dbReference>
<dbReference type="InterPro" id="IPR029018">
    <property type="entry name" value="Hex-like_dom2"/>
</dbReference>
<feature type="domain" description="Glycoside hydrolase family 20 catalytic" evidence="6">
    <location>
        <begin position="174"/>
        <end position="480"/>
    </location>
</feature>
<keyword evidence="2" id="KW-0378">Hydrolase</keyword>
<evidence type="ECO:0000313" key="9">
    <source>
        <dbReference type="Proteomes" id="UP000664167"/>
    </source>
</evidence>
<evidence type="ECO:0000259" key="7">
    <source>
        <dbReference type="Pfam" id="PF02838"/>
    </source>
</evidence>
<evidence type="ECO:0000256" key="4">
    <source>
        <dbReference type="PIRSR" id="PIRSR625705-1"/>
    </source>
</evidence>
<dbReference type="InterPro" id="IPR052764">
    <property type="entry name" value="GH20_Enzymes"/>
</dbReference>
<dbReference type="Pfam" id="PF00728">
    <property type="entry name" value="Glyco_hydro_20"/>
    <property type="match status" value="1"/>
</dbReference>
<name>A0A939F6F5_9ACTN</name>
<dbReference type="Gene3D" id="3.30.379.10">
    <property type="entry name" value="Chitobiase/beta-hexosaminidase domain 2-like"/>
    <property type="match status" value="1"/>
</dbReference>
<dbReference type="InterPro" id="IPR017853">
    <property type="entry name" value="GH"/>
</dbReference>
<protein>
    <submittedName>
        <fullName evidence="8">Family 20 glycosylhydrolase</fullName>
    </submittedName>
</protein>
<dbReference type="EMBL" id="JAFLRJ010000142">
    <property type="protein sequence ID" value="MBO0513205.1"/>
    <property type="molecule type" value="Genomic_DNA"/>
</dbReference>
<feature type="domain" description="Beta-hexosaminidase bacterial type N-terminal" evidence="7">
    <location>
        <begin position="48"/>
        <end position="167"/>
    </location>
</feature>
<proteinExistence type="inferred from homology"/>
<dbReference type="Pfam" id="PF02838">
    <property type="entry name" value="Glyco_hydro_20b"/>
    <property type="match status" value="1"/>
</dbReference>
<sequence length="520" mass="55784">MATAAVVAVAAVVLSNCTATPGNAPASPPVSGTTTPSPTVTYPLSAAPRTVPAVREHTPARGPGWKPSADGRVVVPPVDGAALADEGRLLATELHLGFAQSAERRHGDVQLSLGKKGSGPAESYSLVVRDGQVRITGPDAAGVFYGTRTLKQAVQAAGSAPEGTVRDSPAKPERGLNLDIARKYFTPGWIEDRLREMADLKLNQLGLHFSDDQAFRIESTTHPEIVSAPYLTKAEMGRIMALAARLHITVVPEIDSPGHLGAVLRAHPDLQLRDVQGRAVEGAVDISNPDSAKLVDELLREYMPVFPGGAWHLGADEYQALVVRDPQASFPQLAREAQSRYGPAAGVQDLATGWLNDRADVVRPSGKVLKAWNDGFFAGGTVGAAKDIQAEYWTGTEIGARPPLEYLRAGRKVVNLNDEYLYYVLGEPNQFTYPTGQRIYEQWTPLVLRGTTPVPAEFGEQILGARLAVWCDRADSQTQDQIAAGIRLPLAALSQKVWDARPPQQSWTAFKERVGAAISP</sequence>
<evidence type="ECO:0000256" key="5">
    <source>
        <dbReference type="SAM" id="SignalP"/>
    </source>
</evidence>
<dbReference type="InterPro" id="IPR025705">
    <property type="entry name" value="Beta_hexosaminidase_sua/sub"/>
</dbReference>
<dbReference type="PANTHER" id="PTHR43678">
    <property type="entry name" value="PUTATIVE (AFU_ORTHOLOGUE AFUA_2G00640)-RELATED"/>
    <property type="match status" value="1"/>
</dbReference>
<evidence type="ECO:0000259" key="6">
    <source>
        <dbReference type="Pfam" id="PF00728"/>
    </source>
</evidence>
<dbReference type="SUPFAM" id="SSF55545">
    <property type="entry name" value="beta-N-acetylhexosaminidase-like domain"/>
    <property type="match status" value="1"/>
</dbReference>
<evidence type="ECO:0000313" key="8">
    <source>
        <dbReference type="EMBL" id="MBO0513205.1"/>
    </source>
</evidence>
<organism evidence="8 9">
    <name type="scientific">Streptomyces beijiangensis</name>
    <dbReference type="NCBI Taxonomy" id="163361"/>
    <lineage>
        <taxon>Bacteria</taxon>
        <taxon>Bacillati</taxon>
        <taxon>Actinomycetota</taxon>
        <taxon>Actinomycetes</taxon>
        <taxon>Kitasatosporales</taxon>
        <taxon>Streptomycetaceae</taxon>
        <taxon>Streptomyces</taxon>
    </lineage>
</organism>
<keyword evidence="5" id="KW-0732">Signal</keyword>
<accession>A0A939F6F5</accession>
<comment type="caution">
    <text evidence="8">The sequence shown here is derived from an EMBL/GenBank/DDBJ whole genome shotgun (WGS) entry which is preliminary data.</text>
</comment>
<evidence type="ECO:0000256" key="3">
    <source>
        <dbReference type="ARBA" id="ARBA00023295"/>
    </source>
</evidence>
<feature type="chain" id="PRO_5037865514" evidence="5">
    <location>
        <begin position="27"/>
        <end position="520"/>
    </location>
</feature>
<dbReference type="RefSeq" id="WP_206962631.1">
    <property type="nucleotide sequence ID" value="NZ_BAAAJJ010000016.1"/>
</dbReference>
<keyword evidence="3" id="KW-0326">Glycosidase</keyword>
<feature type="active site" description="Proton donor" evidence="4">
    <location>
        <position position="317"/>
    </location>
</feature>
<keyword evidence="9" id="KW-1185">Reference proteome</keyword>
<dbReference type="SUPFAM" id="SSF51445">
    <property type="entry name" value="(Trans)glycosidases"/>
    <property type="match status" value="1"/>
</dbReference>
<dbReference type="GO" id="GO:0004563">
    <property type="term" value="F:beta-N-acetylhexosaminidase activity"/>
    <property type="evidence" value="ECO:0007669"/>
    <property type="project" value="InterPro"/>
</dbReference>
<dbReference type="PANTHER" id="PTHR43678:SF1">
    <property type="entry name" value="BETA-N-ACETYLHEXOSAMINIDASE"/>
    <property type="match status" value="1"/>
</dbReference>
<dbReference type="AlphaFoldDB" id="A0A939F6F5"/>
<evidence type="ECO:0000256" key="2">
    <source>
        <dbReference type="ARBA" id="ARBA00022801"/>
    </source>
</evidence>
<comment type="similarity">
    <text evidence="1">Belongs to the glycosyl hydrolase 20 family.</text>
</comment>
<dbReference type="Proteomes" id="UP000664167">
    <property type="component" value="Unassembled WGS sequence"/>
</dbReference>
<reference evidence="8" key="1">
    <citation type="submission" date="2021-03" db="EMBL/GenBank/DDBJ databases">
        <title>Streptomyces poriferae sp. nov., a novel marine sponge-derived Actinobacteria species with anti-MRSA activity.</title>
        <authorList>
            <person name="Sandoval-Powers M."/>
            <person name="Kralova S."/>
            <person name="Nguyen G.-S."/>
            <person name="Fawwal D."/>
            <person name="Degnes K."/>
            <person name="Klinkenberg G."/>
            <person name="Sletta H."/>
            <person name="Wentzel A."/>
            <person name="Liles M.R."/>
        </authorList>
    </citation>
    <scope>NUCLEOTIDE SEQUENCE</scope>
    <source>
        <strain evidence="8">DSM 41794</strain>
    </source>
</reference>
<dbReference type="PRINTS" id="PR00738">
    <property type="entry name" value="GLHYDRLASE20"/>
</dbReference>